<feature type="region of interest" description="Disordered" evidence="1">
    <location>
        <begin position="55"/>
        <end position="78"/>
    </location>
</feature>
<organism evidence="2 3">
    <name type="scientific">Streptomyces indicus</name>
    <dbReference type="NCBI Taxonomy" id="417292"/>
    <lineage>
        <taxon>Bacteria</taxon>
        <taxon>Bacillati</taxon>
        <taxon>Actinomycetota</taxon>
        <taxon>Actinomycetes</taxon>
        <taxon>Kitasatosporales</taxon>
        <taxon>Streptomycetaceae</taxon>
        <taxon>Streptomyces</taxon>
    </lineage>
</organism>
<evidence type="ECO:0000256" key="1">
    <source>
        <dbReference type="SAM" id="MobiDB-lite"/>
    </source>
</evidence>
<feature type="region of interest" description="Disordered" evidence="1">
    <location>
        <begin position="164"/>
        <end position="210"/>
    </location>
</feature>
<feature type="compositionally biased region" description="Pro residues" evidence="1">
    <location>
        <begin position="1"/>
        <end position="21"/>
    </location>
</feature>
<dbReference type="Proteomes" id="UP000199155">
    <property type="component" value="Unassembled WGS sequence"/>
</dbReference>
<dbReference type="STRING" id="417292.SAMN05421806_10283"/>
<dbReference type="EMBL" id="FNFF01000002">
    <property type="protein sequence ID" value="SDJ70298.1"/>
    <property type="molecule type" value="Genomic_DNA"/>
</dbReference>
<proteinExistence type="predicted"/>
<name>A0A1G8VW36_9ACTN</name>
<evidence type="ECO:0000313" key="2">
    <source>
        <dbReference type="EMBL" id="SDJ70298.1"/>
    </source>
</evidence>
<sequence>MEEPMHVPPMPQHPPAPPPRPARARTRRLVAAGALLSAAALGTVFSVQAMASDGATPPGYERPDPAADGAPLEEGNFALGGGDKKAGARFAMVLMLKGGDLGKVKQGAADFSECMRDNGLKNFPDFEVSKAGDGVRLELTGSGKQFDPHSAAYEKAYKTCAPIMEKAGAPLPDRPAPPGKPGPPGRTGPEGPSLHEEFEDAGIPGTSEAT</sequence>
<gene>
    <name evidence="2" type="ORF">SAMN05421806_10283</name>
</gene>
<dbReference type="OrthoDB" id="4266470at2"/>
<feature type="compositionally biased region" description="Pro residues" evidence="1">
    <location>
        <begin position="172"/>
        <end position="186"/>
    </location>
</feature>
<feature type="region of interest" description="Disordered" evidence="1">
    <location>
        <begin position="1"/>
        <end position="27"/>
    </location>
</feature>
<accession>A0A1G8VW36</accession>
<evidence type="ECO:0000313" key="3">
    <source>
        <dbReference type="Proteomes" id="UP000199155"/>
    </source>
</evidence>
<dbReference type="AlphaFoldDB" id="A0A1G8VW36"/>
<reference evidence="2 3" key="1">
    <citation type="submission" date="2016-10" db="EMBL/GenBank/DDBJ databases">
        <authorList>
            <person name="de Groot N.N."/>
        </authorList>
    </citation>
    <scope>NUCLEOTIDE SEQUENCE [LARGE SCALE GENOMIC DNA]</scope>
    <source>
        <strain evidence="2 3">CGMCC 4.5727</strain>
    </source>
</reference>
<keyword evidence="3" id="KW-1185">Reference proteome</keyword>
<protein>
    <submittedName>
        <fullName evidence="2">Uncharacterized protein</fullName>
    </submittedName>
</protein>
<dbReference type="RefSeq" id="WP_093607895.1">
    <property type="nucleotide sequence ID" value="NZ_FNFF01000002.1"/>
</dbReference>